<proteinExistence type="predicted"/>
<keyword evidence="1 3" id="KW-0853">WD repeat</keyword>
<protein>
    <submittedName>
        <fullName evidence="4">Uncharacterized protein</fullName>
    </submittedName>
</protein>
<organism evidence="4 5">
    <name type="scientific">Riccia fluitans</name>
    <dbReference type="NCBI Taxonomy" id="41844"/>
    <lineage>
        <taxon>Eukaryota</taxon>
        <taxon>Viridiplantae</taxon>
        <taxon>Streptophyta</taxon>
        <taxon>Embryophyta</taxon>
        <taxon>Marchantiophyta</taxon>
        <taxon>Marchantiopsida</taxon>
        <taxon>Marchantiidae</taxon>
        <taxon>Marchantiales</taxon>
        <taxon>Ricciaceae</taxon>
        <taxon>Riccia</taxon>
    </lineage>
</organism>
<dbReference type="InterPro" id="IPR001680">
    <property type="entry name" value="WD40_rpt"/>
</dbReference>
<dbReference type="PROSITE" id="PS50082">
    <property type="entry name" value="WD_REPEATS_2"/>
    <property type="match status" value="1"/>
</dbReference>
<evidence type="ECO:0000256" key="2">
    <source>
        <dbReference type="ARBA" id="ARBA00022737"/>
    </source>
</evidence>
<dbReference type="PANTHER" id="PTHR44472:SF1">
    <property type="entry name" value="DDB1 AND CUL4 ASSOCIATED FACTOR 4"/>
    <property type="match status" value="1"/>
</dbReference>
<evidence type="ECO:0000256" key="1">
    <source>
        <dbReference type="ARBA" id="ARBA00022574"/>
    </source>
</evidence>
<dbReference type="Gene3D" id="2.130.10.10">
    <property type="entry name" value="YVTN repeat-like/Quinoprotein amine dehydrogenase"/>
    <property type="match status" value="1"/>
</dbReference>
<dbReference type="PANTHER" id="PTHR44472">
    <property type="entry name" value="DDB1- AND CUL4-ASSOCIATED FACTOR 4-RELATED"/>
    <property type="match status" value="1"/>
</dbReference>
<keyword evidence="2" id="KW-0677">Repeat</keyword>
<dbReference type="InterPro" id="IPR052254">
    <property type="entry name" value="CUL4-DDB1_E3_ligase_receptor"/>
</dbReference>
<dbReference type="SUPFAM" id="SSF50978">
    <property type="entry name" value="WD40 repeat-like"/>
    <property type="match status" value="1"/>
</dbReference>
<reference evidence="4 5" key="1">
    <citation type="submission" date="2024-09" db="EMBL/GenBank/DDBJ databases">
        <title>Chromosome-scale assembly of Riccia fluitans.</title>
        <authorList>
            <person name="Paukszto L."/>
            <person name="Sawicki J."/>
            <person name="Karawczyk K."/>
            <person name="Piernik-Szablinska J."/>
            <person name="Szczecinska M."/>
            <person name="Mazdziarz M."/>
        </authorList>
    </citation>
    <scope>NUCLEOTIDE SEQUENCE [LARGE SCALE GENOMIC DNA]</scope>
    <source>
        <strain evidence="4">Rf_01</strain>
        <tissue evidence="4">Aerial parts of the thallus</tissue>
    </source>
</reference>
<dbReference type="Pfam" id="PF23761">
    <property type="entry name" value="Beta-prop_DCAF4"/>
    <property type="match status" value="1"/>
</dbReference>
<dbReference type="InterPro" id="IPR015943">
    <property type="entry name" value="WD40/YVTN_repeat-like_dom_sf"/>
</dbReference>
<dbReference type="AlphaFoldDB" id="A0ABD1ZCU4"/>
<comment type="caution">
    <text evidence="4">The sequence shown here is derived from an EMBL/GenBank/DDBJ whole genome shotgun (WGS) entry which is preliminary data.</text>
</comment>
<evidence type="ECO:0000313" key="4">
    <source>
        <dbReference type="EMBL" id="KAL2649259.1"/>
    </source>
</evidence>
<dbReference type="Proteomes" id="UP001605036">
    <property type="component" value="Unassembled WGS sequence"/>
</dbReference>
<evidence type="ECO:0000313" key="5">
    <source>
        <dbReference type="Proteomes" id="UP001605036"/>
    </source>
</evidence>
<dbReference type="EMBL" id="JBHFFA010000001">
    <property type="protein sequence ID" value="KAL2649259.1"/>
    <property type="molecule type" value="Genomic_DNA"/>
</dbReference>
<evidence type="ECO:0000256" key="3">
    <source>
        <dbReference type="PROSITE-ProRule" id="PRU00221"/>
    </source>
</evidence>
<sequence length="512" mass="57428">MGSKRRSPPDLPGMYFDVERNRYFPLRGGAAGGNSRVKTEADQIRRNEELARIQREESLLRKARIPKAAFAGVEKAEDGNTVFSLLRQRELSGHSWKTKTGTNSFDFQRQILETDIKSLNFKQQPEIRSYGYDVPCEGGIEQCQLELQTGEGLIKVDAMMAAGRHFLHTLRVCRPGDASVLGSAPSATGDLLPRTRLEGGHIPSEAPVLRPIFAKVGCTSMITSVKKLNQWRDDDNSRLAENVIFTTLGVGKEGGLVHLMPTRQETFFVDQYYPSVSRSRVRFNSDVYTAACNPRGKQASVGLTKGSAVLDIERDEVVSLLISKSSAQAQEFDNMGNVVVCGHRNGTILTYDLRRPLSVGQHGRRESRNHHEKMQMGSAISSISLLRRNEQYLIASAVNGEMWQWDRRLTGRGPVQTFEGHVNTHHPLKFRLDPSERILAAGGMDFTLRLWSVTSGRLLHVERNLGCIPKTVCWNYSYCTSNTDRRDLGLDDSEAYPEKVKNSRQTLRGYLQ</sequence>
<dbReference type="InterPro" id="IPR036322">
    <property type="entry name" value="WD40_repeat_dom_sf"/>
</dbReference>
<keyword evidence="5" id="KW-1185">Reference proteome</keyword>
<name>A0ABD1ZCU4_9MARC</name>
<gene>
    <name evidence="4" type="ORF">R1flu_017387</name>
</gene>
<accession>A0ABD1ZCU4</accession>
<dbReference type="SMART" id="SM00320">
    <property type="entry name" value="WD40"/>
    <property type="match status" value="3"/>
</dbReference>
<feature type="repeat" description="WD" evidence="3">
    <location>
        <begin position="418"/>
        <end position="461"/>
    </location>
</feature>